<evidence type="ECO:0000313" key="4">
    <source>
        <dbReference type="Proteomes" id="UP000198740"/>
    </source>
</evidence>
<proteinExistence type="predicted"/>
<dbReference type="AlphaFoldDB" id="A0A1H1AQR9"/>
<sequence>MPIPPPSSPLPNTWTVPPAHIPGHIPRDATPAPYTELAPELEHRSRVAQNYFNQMDRYAEDTHPDSARQLEAQRPQSLPPTYWQAMGQASPLPEHVEDGELPPTYDRAVGADHPTGQDALMFDPSLSGRARAQALKHVQRLDDLLDKAEQLGALLLGRNEQGETSIDVNTVASLCKKIDRLRSSWASGVFADSSRVLGQLANTCIPIYRAERETALKTSIEKLWDVAKTEYREKYLPDPVTADPILPKVYLMVEGLKKAEI</sequence>
<dbReference type="Proteomes" id="UP000198740">
    <property type="component" value="Unassembled WGS sequence"/>
</dbReference>
<evidence type="ECO:0000313" key="2">
    <source>
        <dbReference type="EMBL" id="SDQ41526.1"/>
    </source>
</evidence>
<dbReference type="EMBL" id="FNKM01000002">
    <property type="protein sequence ID" value="SDQ41526.1"/>
    <property type="molecule type" value="Genomic_DNA"/>
</dbReference>
<name>A0A1H1AQR9_9PSED</name>
<reference evidence="3 5" key="2">
    <citation type="submission" date="2019-06" db="EMBL/GenBank/DDBJ databases">
        <title>Pseudomonas bimorpha sp. nov. isolated from bovine raw milk and skim milk concentrate.</title>
        <authorList>
            <person name="Hofmann K."/>
            <person name="Huptas C."/>
            <person name="Doll E."/>
            <person name="Scherer S."/>
            <person name="Wenning M."/>
        </authorList>
    </citation>
    <scope>NUCLEOTIDE SEQUENCE [LARGE SCALE GENOMIC DNA]</scope>
    <source>
        <strain evidence="3 5">DSM 17515</strain>
    </source>
</reference>
<gene>
    <name evidence="3" type="ORF">FIV39_16310</name>
    <name evidence="2" type="ORF">SAMN04490186_0408</name>
</gene>
<evidence type="ECO:0000256" key="1">
    <source>
        <dbReference type="SAM" id="MobiDB-lite"/>
    </source>
</evidence>
<dbReference type="OrthoDB" id="6895636at2"/>
<protein>
    <submittedName>
        <fullName evidence="3">Uncharacterized protein</fullName>
    </submittedName>
</protein>
<keyword evidence="4" id="KW-1185">Reference proteome</keyword>
<accession>A0A1H1AQR9</accession>
<dbReference type="Proteomes" id="UP000317267">
    <property type="component" value="Unassembled WGS sequence"/>
</dbReference>
<organism evidence="3 5">
    <name type="scientific">Pseudomonas grimontii</name>
    <dbReference type="NCBI Taxonomy" id="129847"/>
    <lineage>
        <taxon>Bacteria</taxon>
        <taxon>Pseudomonadati</taxon>
        <taxon>Pseudomonadota</taxon>
        <taxon>Gammaproteobacteria</taxon>
        <taxon>Pseudomonadales</taxon>
        <taxon>Pseudomonadaceae</taxon>
        <taxon>Pseudomonas</taxon>
    </lineage>
</organism>
<evidence type="ECO:0000313" key="3">
    <source>
        <dbReference type="EMBL" id="TWR65456.1"/>
    </source>
</evidence>
<feature type="region of interest" description="Disordered" evidence="1">
    <location>
        <begin position="1"/>
        <end position="32"/>
    </location>
</feature>
<comment type="caution">
    <text evidence="3">The sequence shown here is derived from an EMBL/GenBank/DDBJ whole genome shotgun (WGS) entry which is preliminary data.</text>
</comment>
<reference evidence="2 4" key="1">
    <citation type="submission" date="2016-10" db="EMBL/GenBank/DDBJ databases">
        <authorList>
            <person name="Varghese N."/>
            <person name="Submissions S."/>
        </authorList>
    </citation>
    <scope>NUCLEOTIDE SEQUENCE [LARGE SCALE GENOMIC DNA]</scope>
    <source>
        <strain evidence="2 4">BS2976</strain>
    </source>
</reference>
<dbReference type="EMBL" id="VFES01000009">
    <property type="protein sequence ID" value="TWR65456.1"/>
    <property type="molecule type" value="Genomic_DNA"/>
</dbReference>
<evidence type="ECO:0000313" key="5">
    <source>
        <dbReference type="Proteomes" id="UP000317267"/>
    </source>
</evidence>
<dbReference type="RefSeq" id="WP_090400208.1">
    <property type="nucleotide sequence ID" value="NZ_FNKM01000002.1"/>
</dbReference>